<evidence type="ECO:0000256" key="1">
    <source>
        <dbReference type="ARBA" id="ARBA00009179"/>
    </source>
</evidence>
<dbReference type="GO" id="GO:0006508">
    <property type="term" value="P:proteolysis"/>
    <property type="evidence" value="ECO:0007669"/>
    <property type="project" value="UniProtKB-KW"/>
</dbReference>
<comment type="caution">
    <text evidence="7">The sequence shown here is derived from an EMBL/GenBank/DDBJ whole genome shotgun (WGS) entry which is preliminary data.</text>
</comment>
<dbReference type="Gene3D" id="2.30.42.10">
    <property type="match status" value="1"/>
</dbReference>
<dbReference type="SMART" id="SM00228">
    <property type="entry name" value="PDZ"/>
    <property type="match status" value="1"/>
</dbReference>
<keyword evidence="4 5" id="KW-0720">Serine protease</keyword>
<dbReference type="PANTHER" id="PTHR32060:SF22">
    <property type="entry name" value="CARBOXYL-TERMINAL-PROCESSING PEPTIDASE 3, CHLOROPLASTIC"/>
    <property type="match status" value="1"/>
</dbReference>
<dbReference type="Gene3D" id="3.30.750.44">
    <property type="match status" value="1"/>
</dbReference>
<name>A0A838YNC0_9GAMM</name>
<dbReference type="Pfam" id="PF11818">
    <property type="entry name" value="DUF3340"/>
    <property type="match status" value="1"/>
</dbReference>
<dbReference type="SUPFAM" id="SSF52096">
    <property type="entry name" value="ClpP/crotonase"/>
    <property type="match status" value="1"/>
</dbReference>
<dbReference type="NCBIfam" id="TIGR00225">
    <property type="entry name" value="prc"/>
    <property type="match status" value="1"/>
</dbReference>
<protein>
    <submittedName>
        <fullName evidence="7">Carboxy terminal-processing peptidase</fullName>
    </submittedName>
</protein>
<dbReference type="PANTHER" id="PTHR32060">
    <property type="entry name" value="TAIL-SPECIFIC PROTEASE"/>
    <property type="match status" value="1"/>
</dbReference>
<sequence length="679" mass="78276">MLCKNSYIKIISLFLIANVVYSDYANIDLSDDKELLTKEIILKFQKEHYVKNITRSTSNKEFIISLLDRLDDTKSYFLKHEVEDFIASASEAESTYDFKLAFKITNLFYERLINYSNFQINLIENNNFDLLKAEKLDIFEDDNKWLADIEELKLLWKKQTKNDYLSLVISDSPPDKPEDNLVKRYKNRIKRVSQQKEEDIYSLVTNVLTKEFDPHSSYLSPKSSEDFDMDMSLKLEGIGALLGSEDDYTKIVSLVPGGPAEKSGLIKPEDKVIGIRQGEEEIVQDVVGWRIDDVVDLIRGKSGTKVEIEFLSSDSLNENIKKKVLLTREEVKLEDRAVKSEVLNFDNNIQIGVIDLPSFYMDFNAYMKRDPEYKSSSRDIKNILLEFNKKNVDAVILDLRSNGGGALDEANKIISLFIERGPTVQVKLKSGYVRPWGSQKNNQVWQKPLIVLVNRYSASASEIVAAAIQDYKRGIVVGQRTFGKGTVQSLQDLSEGAIKVTESKYYRINGKSVQNKGVTPDIEIPATWDIESIGESSYPTALEWDTIRPYRHQQFAFNEENLDILQDSFVQRLDNDPNLKYLKSIRNRYDLNKNKKFLSLNIEERKNQKRLNREWMLQAENLRRSSLGLEEFASYKDFQGNNEESDQDKINLEKDLMLQETINIAKDFIKLDINLVAVK</sequence>
<dbReference type="GO" id="GO:0007165">
    <property type="term" value="P:signal transduction"/>
    <property type="evidence" value="ECO:0007669"/>
    <property type="project" value="TreeGrafter"/>
</dbReference>
<dbReference type="InterPro" id="IPR029045">
    <property type="entry name" value="ClpP/crotonase-like_dom_sf"/>
</dbReference>
<reference evidence="7 8" key="1">
    <citation type="submission" date="2020-06" db="EMBL/GenBank/DDBJ databases">
        <title>Dysbiosis in marine aquaculture revealed through microbiome analysis: reverse ecology for environmental sustainability.</title>
        <authorList>
            <person name="Haro-Moreno J.M."/>
            <person name="Coutinho F.H."/>
            <person name="Zaragoza-Solas A."/>
            <person name="Picazo A."/>
            <person name="Almagro-Moreno S."/>
            <person name="Lopez-Perez M."/>
        </authorList>
    </citation>
    <scope>NUCLEOTIDE SEQUENCE [LARGE SCALE GENOMIC DNA]</scope>
    <source>
        <strain evidence="7">MCMED-G42</strain>
    </source>
</reference>
<feature type="domain" description="PDZ" evidence="6">
    <location>
        <begin position="228"/>
        <end position="299"/>
    </location>
</feature>
<proteinExistence type="inferred from homology"/>
<dbReference type="InterPro" id="IPR040573">
    <property type="entry name" value="TSP_N"/>
</dbReference>
<dbReference type="SUPFAM" id="SSF50156">
    <property type="entry name" value="PDZ domain-like"/>
    <property type="match status" value="1"/>
</dbReference>
<evidence type="ECO:0000256" key="4">
    <source>
        <dbReference type="ARBA" id="ARBA00022825"/>
    </source>
</evidence>
<evidence type="ECO:0000256" key="5">
    <source>
        <dbReference type="RuleBase" id="RU004404"/>
    </source>
</evidence>
<dbReference type="CDD" id="cd06782">
    <property type="entry name" value="cpPDZ_CPP-like"/>
    <property type="match status" value="1"/>
</dbReference>
<dbReference type="EMBL" id="JACETM010000017">
    <property type="protein sequence ID" value="MBA4724042.1"/>
    <property type="molecule type" value="Genomic_DNA"/>
</dbReference>
<keyword evidence="2 5" id="KW-0645">Protease</keyword>
<dbReference type="Pfam" id="PF03572">
    <property type="entry name" value="Peptidase_S41"/>
    <property type="match status" value="1"/>
</dbReference>
<gene>
    <name evidence="7" type="ORF">H2021_02375</name>
</gene>
<keyword evidence="3 5" id="KW-0378">Hydrolase</keyword>
<dbReference type="InterPro" id="IPR036034">
    <property type="entry name" value="PDZ_sf"/>
</dbReference>
<comment type="similarity">
    <text evidence="1 5">Belongs to the peptidase S41A family.</text>
</comment>
<evidence type="ECO:0000256" key="3">
    <source>
        <dbReference type="ARBA" id="ARBA00022801"/>
    </source>
</evidence>
<dbReference type="PROSITE" id="PS50106">
    <property type="entry name" value="PDZ"/>
    <property type="match status" value="1"/>
</dbReference>
<evidence type="ECO:0000256" key="2">
    <source>
        <dbReference type="ARBA" id="ARBA00022670"/>
    </source>
</evidence>
<dbReference type="SMART" id="SM00245">
    <property type="entry name" value="TSPc"/>
    <property type="match status" value="1"/>
</dbReference>
<dbReference type="Pfam" id="PF00595">
    <property type="entry name" value="PDZ"/>
    <property type="match status" value="1"/>
</dbReference>
<evidence type="ECO:0000259" key="6">
    <source>
        <dbReference type="PROSITE" id="PS50106"/>
    </source>
</evidence>
<dbReference type="FunFam" id="3.90.226.10:FF:000090">
    <property type="entry name" value="Tail-specific protease"/>
    <property type="match status" value="1"/>
</dbReference>
<evidence type="ECO:0000313" key="7">
    <source>
        <dbReference type="EMBL" id="MBA4724042.1"/>
    </source>
</evidence>
<dbReference type="Pfam" id="PF17804">
    <property type="entry name" value="TSP_NTD"/>
    <property type="match status" value="1"/>
</dbReference>
<dbReference type="Gene3D" id="3.90.226.10">
    <property type="entry name" value="2-enoyl-CoA Hydratase, Chain A, domain 1"/>
    <property type="match status" value="1"/>
</dbReference>
<dbReference type="Proteomes" id="UP000585327">
    <property type="component" value="Unassembled WGS sequence"/>
</dbReference>
<dbReference type="InterPro" id="IPR020992">
    <property type="entry name" value="Tail_Prtase_C"/>
</dbReference>
<dbReference type="AlphaFoldDB" id="A0A838YNC0"/>
<dbReference type="GO" id="GO:0030288">
    <property type="term" value="C:outer membrane-bounded periplasmic space"/>
    <property type="evidence" value="ECO:0007669"/>
    <property type="project" value="TreeGrafter"/>
</dbReference>
<dbReference type="CDD" id="cd07560">
    <property type="entry name" value="Peptidase_S41_CPP"/>
    <property type="match status" value="1"/>
</dbReference>
<evidence type="ECO:0000313" key="8">
    <source>
        <dbReference type="Proteomes" id="UP000585327"/>
    </source>
</evidence>
<dbReference type="GO" id="GO:0008236">
    <property type="term" value="F:serine-type peptidase activity"/>
    <property type="evidence" value="ECO:0007669"/>
    <property type="project" value="UniProtKB-KW"/>
</dbReference>
<dbReference type="InterPro" id="IPR004447">
    <property type="entry name" value="Peptidase_S41A"/>
</dbReference>
<accession>A0A838YNC0</accession>
<organism evidence="7 8">
    <name type="scientific">SAR86 cluster bacterium</name>
    <dbReference type="NCBI Taxonomy" id="2030880"/>
    <lineage>
        <taxon>Bacteria</taxon>
        <taxon>Pseudomonadati</taxon>
        <taxon>Pseudomonadota</taxon>
        <taxon>Gammaproteobacteria</taxon>
        <taxon>SAR86 cluster</taxon>
    </lineage>
</organism>
<dbReference type="InterPro" id="IPR001478">
    <property type="entry name" value="PDZ"/>
</dbReference>
<dbReference type="GO" id="GO:0004175">
    <property type="term" value="F:endopeptidase activity"/>
    <property type="evidence" value="ECO:0007669"/>
    <property type="project" value="TreeGrafter"/>
</dbReference>
<dbReference type="InterPro" id="IPR005151">
    <property type="entry name" value="Tail-specific_protease"/>
</dbReference>